<feature type="transmembrane region" description="Helical" evidence="1">
    <location>
        <begin position="20"/>
        <end position="38"/>
    </location>
</feature>
<dbReference type="Proteomes" id="UP000003480">
    <property type="component" value="Unassembled WGS sequence"/>
</dbReference>
<dbReference type="EMBL" id="CAIJ01000391">
    <property type="protein sequence ID" value="CCI03367.1"/>
    <property type="molecule type" value="Genomic_DNA"/>
</dbReference>
<dbReference type="AlphaFoldDB" id="I4G606"/>
<reference evidence="2 3" key="1">
    <citation type="submission" date="2012-04" db="EMBL/GenBank/DDBJ databases">
        <authorList>
            <person name="Genoscope - CEA"/>
        </authorList>
    </citation>
    <scope>NUCLEOTIDE SEQUENCE [LARGE SCALE GENOMIC DNA]</scope>
    <source>
        <strain evidence="2 3">9443</strain>
    </source>
</reference>
<protein>
    <submittedName>
        <fullName evidence="2">Uncharacterized protein</fullName>
    </submittedName>
</protein>
<evidence type="ECO:0000256" key="1">
    <source>
        <dbReference type="SAM" id="Phobius"/>
    </source>
</evidence>
<gene>
    <name evidence="2" type="ORF">MICAC_4500008</name>
</gene>
<keyword evidence="1" id="KW-0472">Membrane</keyword>
<evidence type="ECO:0000313" key="2">
    <source>
        <dbReference type="EMBL" id="CCI03367.1"/>
    </source>
</evidence>
<keyword evidence="1" id="KW-1133">Transmembrane helix</keyword>
<sequence>MQLLPFQNTLINIAIRHAMLTHSTAISNIIAFFVLPFHRQDRVLQNLKLRLVWDWIFHELDKPDDN</sequence>
<comment type="caution">
    <text evidence="2">The sequence shown here is derived from an EMBL/GenBank/DDBJ whole genome shotgun (WGS) entry which is preliminary data.</text>
</comment>
<proteinExistence type="predicted"/>
<evidence type="ECO:0000313" key="3">
    <source>
        <dbReference type="Proteomes" id="UP000003480"/>
    </source>
</evidence>
<accession>I4G606</accession>
<dbReference type="HOGENOM" id="CLU_2826272_0_0_3"/>
<name>I4G606_MICAE</name>
<keyword evidence="1" id="KW-0812">Transmembrane</keyword>
<organism evidence="2 3">
    <name type="scientific">Microcystis aeruginosa PCC 9443</name>
    <dbReference type="NCBI Taxonomy" id="1160281"/>
    <lineage>
        <taxon>Bacteria</taxon>
        <taxon>Bacillati</taxon>
        <taxon>Cyanobacteriota</taxon>
        <taxon>Cyanophyceae</taxon>
        <taxon>Oscillatoriophycideae</taxon>
        <taxon>Chroococcales</taxon>
        <taxon>Microcystaceae</taxon>
        <taxon>Microcystis</taxon>
    </lineage>
</organism>